<keyword evidence="1" id="KW-1133">Transmembrane helix</keyword>
<dbReference type="InterPro" id="IPR014867">
    <property type="entry name" value="Spore_coat_CotH_CotH2/3/7"/>
</dbReference>
<keyword evidence="1" id="KW-0472">Membrane</keyword>
<protein>
    <recommendedName>
        <fullName evidence="3">Right handed beta helix domain-containing protein</fullName>
    </recommendedName>
</protein>
<dbReference type="InterPro" id="IPR011050">
    <property type="entry name" value="Pectin_lyase_fold/virulence"/>
</dbReference>
<dbReference type="SUPFAM" id="SSF51126">
    <property type="entry name" value="Pectin lyase-like"/>
    <property type="match status" value="1"/>
</dbReference>
<accession>A0A381UBS6</accession>
<sequence length="902" mass="101861">MIIKGRKREATSWANIFSMLRKNRLPNPDDQIPPAKTSLKQLIFTVFAAIFLCVFFAVYMVNKNPQIIIKIANARTADKALKAVTLGPFRWMDSYVRGVDLPEVYIDIKFKHFRKLQEKRKESLQQGVLITREDDYVPAQIRHEGRTVKVKLRLKGDWARNPSDKKMSFRVQVKDDDHLLGMRRFSLQNPKARIYDGDRLFFEAIKRENILAPRHSFVDLTVNGTKMGIMALEEHFSKELLESQGRRDGVILKFDESMVWLAESEASKGRGFEGVYDNYKNATIKPFRLNRIKSSKKLTAELESATRLLRAFVDGTLEPSQVFDPILMGRFIAVGDFWGAWHGLRWHNLRFYYNAVTGYLEPIGFDAGIAYNQKPAHDPTAEPIVTKILDDSIRKVYMETLERLIEEAKDGTTAHWMEGLTNNNLRALHKEYFWLEGVDLSLLAQWAEQKLNSIKRKDLLYPKILQVYLVKNEAGHYLELQNPLPYDVIVSDIQLSDSSKKEPVKLNFEEGPLFPFHLAYSEKGGLPTGKRIHFKRKDIEAGSQFVVTANIKGDRKRHTIKSILYFPNATKPIVLQQTLDKTLSQHTFLEADRKSNILHVKPGQWQVDSWLVVPEGFELILLEGTTLYFKSSAGLLARGPVTIKGTKDRPVVFQGIKNSTKENYWQGIVVMKSKTPSRWSHVKIKNTKGVKNNDWVVTAGATFYESDVYLKNVAFSENRCEDALNIIRSTFDLMEVDIKNAISDGLDADFSNGAVTGGIFENIGYVGGGDGIDLSGARVTITGTQFLNIADKAISVGEESYLTSSKLSIQKVGVGIVSKDGSHATVQNSKIMGAKLAGLMAYTKKPVYPAATLRAKDIIFKHSTPNALVQNGNEVMLSGTLVEPSEFDINKLYKTSMKSGLK</sequence>
<proteinExistence type="predicted"/>
<organism evidence="2">
    <name type="scientific">marine metagenome</name>
    <dbReference type="NCBI Taxonomy" id="408172"/>
    <lineage>
        <taxon>unclassified sequences</taxon>
        <taxon>metagenomes</taxon>
        <taxon>ecological metagenomes</taxon>
    </lineage>
</organism>
<gene>
    <name evidence="2" type="ORF">METZ01_LOCUS78504</name>
</gene>
<keyword evidence="1" id="KW-0812">Transmembrane</keyword>
<evidence type="ECO:0008006" key="3">
    <source>
        <dbReference type="Google" id="ProtNLM"/>
    </source>
</evidence>
<name>A0A381UBS6_9ZZZZ</name>
<evidence type="ECO:0000256" key="1">
    <source>
        <dbReference type="SAM" id="Phobius"/>
    </source>
</evidence>
<dbReference type="Gene3D" id="2.160.20.10">
    <property type="entry name" value="Single-stranded right-handed beta-helix, Pectin lyase-like"/>
    <property type="match status" value="1"/>
</dbReference>
<dbReference type="Pfam" id="PF08757">
    <property type="entry name" value="CotH"/>
    <property type="match status" value="1"/>
</dbReference>
<reference evidence="2" key="1">
    <citation type="submission" date="2018-05" db="EMBL/GenBank/DDBJ databases">
        <authorList>
            <person name="Lanie J.A."/>
            <person name="Ng W.-L."/>
            <person name="Kazmierczak K.M."/>
            <person name="Andrzejewski T.M."/>
            <person name="Davidsen T.M."/>
            <person name="Wayne K.J."/>
            <person name="Tettelin H."/>
            <person name="Glass J.I."/>
            <person name="Rusch D."/>
            <person name="Podicherti R."/>
            <person name="Tsui H.-C.T."/>
            <person name="Winkler M.E."/>
        </authorList>
    </citation>
    <scope>NUCLEOTIDE SEQUENCE</scope>
</reference>
<feature type="transmembrane region" description="Helical" evidence="1">
    <location>
        <begin position="42"/>
        <end position="61"/>
    </location>
</feature>
<evidence type="ECO:0000313" key="2">
    <source>
        <dbReference type="EMBL" id="SVA25650.1"/>
    </source>
</evidence>
<dbReference type="EMBL" id="UINC01006127">
    <property type="protein sequence ID" value="SVA25650.1"/>
    <property type="molecule type" value="Genomic_DNA"/>
</dbReference>
<dbReference type="AlphaFoldDB" id="A0A381UBS6"/>
<dbReference type="InterPro" id="IPR012334">
    <property type="entry name" value="Pectin_lyas_fold"/>
</dbReference>